<sequence length="50" mass="5810">MIEASELLEQYKTVIEKDIVRLENTGEDLRETDENLARLSENSMGPQMIR</sequence>
<proteinExistence type="predicted"/>
<evidence type="ECO:0000313" key="1">
    <source>
        <dbReference type="EMBL" id="GAE95512.1"/>
    </source>
</evidence>
<accession>W4VQL3</accession>
<evidence type="ECO:0000313" key="2">
    <source>
        <dbReference type="Proteomes" id="UP000019102"/>
    </source>
</evidence>
<protein>
    <submittedName>
        <fullName evidence="1">Uncharacterized protein</fullName>
    </submittedName>
</protein>
<dbReference type="Proteomes" id="UP000019102">
    <property type="component" value="Unassembled WGS sequence"/>
</dbReference>
<dbReference type="EMBL" id="BAVS01000085">
    <property type="protein sequence ID" value="GAE95512.1"/>
    <property type="molecule type" value="Genomic_DNA"/>
</dbReference>
<reference evidence="1 2" key="1">
    <citation type="journal article" date="2014" name="Genome Announc.">
        <title>Draft Genome Sequence of the Boron-Tolerant and Moderately Halotolerant Bacterium Gracilibacillus boraciitolerans JCM 21714T.</title>
        <authorList>
            <person name="Ahmed I."/>
            <person name="Oshima K."/>
            <person name="Suda W."/>
            <person name="Kitamura K."/>
            <person name="Iida T."/>
            <person name="Ohmori Y."/>
            <person name="Fujiwara T."/>
            <person name="Hattori M."/>
            <person name="Ohkuma M."/>
        </authorList>
    </citation>
    <scope>NUCLEOTIDE SEQUENCE [LARGE SCALE GENOMIC DNA]</scope>
    <source>
        <strain evidence="1 2">JCM 21714</strain>
    </source>
</reference>
<name>W4VQL3_9BACI</name>
<dbReference type="AlphaFoldDB" id="W4VQL3"/>
<gene>
    <name evidence="1" type="ORF">JCM21714_4790</name>
</gene>
<keyword evidence="2" id="KW-1185">Reference proteome</keyword>
<comment type="caution">
    <text evidence="1">The sequence shown here is derived from an EMBL/GenBank/DDBJ whole genome shotgun (WGS) entry which is preliminary data.</text>
</comment>
<organism evidence="1 2">
    <name type="scientific">Gracilibacillus boraciitolerans JCM 21714</name>
    <dbReference type="NCBI Taxonomy" id="1298598"/>
    <lineage>
        <taxon>Bacteria</taxon>
        <taxon>Bacillati</taxon>
        <taxon>Bacillota</taxon>
        <taxon>Bacilli</taxon>
        <taxon>Bacillales</taxon>
        <taxon>Bacillaceae</taxon>
        <taxon>Gracilibacillus</taxon>
    </lineage>
</organism>